<feature type="domain" description="Zinc finger Ogr/Delta-type" evidence="1">
    <location>
        <begin position="13"/>
        <end position="55"/>
    </location>
</feature>
<dbReference type="InterPro" id="IPR007684">
    <property type="entry name" value="Znf_Ogr/Delta"/>
</dbReference>
<reference evidence="2 3" key="1">
    <citation type="submission" date="2021-05" db="EMBL/GenBank/DDBJ databases">
        <title>Complete Genome Sequence of Stenotrophomonas pavanii strain Y.</title>
        <authorList>
            <person name="Dohra H."/>
            <person name="Mohad Din A.R.J."/>
            <person name="Suzuki K."/>
            <person name="Fatma A."/>
            <person name="Honjyo M."/>
            <person name="Nishimura T."/>
            <person name="Moriuch R."/>
            <person name="Masuda K."/>
            <person name="Minoura A."/>
            <person name="Tashiro Y."/>
            <person name="Futamata H."/>
        </authorList>
    </citation>
    <scope>NUCLEOTIDE SEQUENCE [LARGE SCALE GENOMIC DNA]</scope>
    <source>
        <strain evidence="3">Y</strain>
    </source>
</reference>
<dbReference type="EMBL" id="AP024684">
    <property type="protein sequence ID" value="BCX45102.1"/>
    <property type="molecule type" value="Genomic_DNA"/>
</dbReference>
<keyword evidence="3" id="KW-1185">Reference proteome</keyword>
<proteinExistence type="predicted"/>
<accession>A0ABN6GVA0</accession>
<sequence>MSAVMGQRAIFTCDACGTPLTKRTSALQHRHLRTDAYVCQNPVCGATYTGHSELTSISSPSGMPNAPACELPQTPGYERALLLQRWRQDRGEMQLDWIDTPHVTPQDGGEQPAT</sequence>
<name>A0ABN6GVA0_9GAMM</name>
<organism evidence="2 3">
    <name type="scientific">Stenotrophomonas pavanii</name>
    <dbReference type="NCBI Taxonomy" id="487698"/>
    <lineage>
        <taxon>Bacteria</taxon>
        <taxon>Pseudomonadati</taxon>
        <taxon>Pseudomonadota</taxon>
        <taxon>Gammaproteobacteria</taxon>
        <taxon>Lysobacterales</taxon>
        <taxon>Lysobacteraceae</taxon>
        <taxon>Stenotrophomonas</taxon>
    </lineage>
</organism>
<evidence type="ECO:0000313" key="3">
    <source>
        <dbReference type="Proteomes" id="UP000825066"/>
    </source>
</evidence>
<dbReference type="RefSeq" id="WP_069116365.1">
    <property type="nucleotide sequence ID" value="NZ_AP024684.1"/>
</dbReference>
<evidence type="ECO:0000313" key="2">
    <source>
        <dbReference type="EMBL" id="BCX45102.1"/>
    </source>
</evidence>
<dbReference type="Pfam" id="PF04606">
    <property type="entry name" value="Ogr_Delta"/>
    <property type="match status" value="1"/>
</dbReference>
<evidence type="ECO:0000259" key="1">
    <source>
        <dbReference type="Pfam" id="PF04606"/>
    </source>
</evidence>
<dbReference type="Proteomes" id="UP000825066">
    <property type="component" value="Chromosome"/>
</dbReference>
<protein>
    <submittedName>
        <fullName evidence="2">Ogr/Delta-like zinc finger family protein</fullName>
    </submittedName>
</protein>
<gene>
    <name evidence="2" type="ORF">STNY_R33190</name>
</gene>